<dbReference type="InterPro" id="IPR019734">
    <property type="entry name" value="TPR_rpt"/>
</dbReference>
<evidence type="ECO:0000256" key="1">
    <source>
        <dbReference type="ARBA" id="ARBA00022737"/>
    </source>
</evidence>
<dbReference type="PANTHER" id="PTHR45586:SF1">
    <property type="entry name" value="LIPOPOLYSACCHARIDE ASSEMBLY PROTEIN B"/>
    <property type="match status" value="1"/>
</dbReference>
<feature type="signal peptide" evidence="4">
    <location>
        <begin position="1"/>
        <end position="33"/>
    </location>
</feature>
<feature type="compositionally biased region" description="Pro residues" evidence="3">
    <location>
        <begin position="81"/>
        <end position="96"/>
    </location>
</feature>
<sequence>MPDTPSQKSRGSGPAAAGLFCVLCLGALSAPWAEPTPAAPSPALPSPAGTPGTAPTPSSATGAQPAADAPLGERRQALSQPTPPDQPGAGAPPPDGPRTRDSLDADLVYAVLVAEVAGRRGDLAMAFTHYLHAAQLARDPKMAELAVRAAISGGDDAGAARAAALWLAITPDSPGAHQLAAVLRLKAGEREDALTHLARVVQLAGDPEYGYQQAAAIIGRAASPPERVALMSDLVARDETNADAQQALALVAASVEQFEVAAAAAARAQALRPDWDKPRLFLVRLLLAQGKRDAARAQLEQFIAARPDDRALRLLYAQFLVDEKDYTGARALFTQLLADQPRAPEVLFAAGILSLELEDLAAARDYLTRLYETGERRDETSYYLGQLEERAEQPGAALDWYAKSQGANLVEARVRTAVLRAKAGEVERAREIIQQLRDLAPEEAPALFLAEAEILDQAGRPDAAMQVYGNALAAFPDNADLLYGRAMYAVKLERIGPAEQDLRRIIEQHPDHADALNALGYTLADRTDRYQEALGYIERAYQLKPTEPAILDSAGWVNYRLGRYEAALEYLRKANDAMKDGEIAAHLGAVLWALDRQAEARAVWDAALKEHPDHPYLLKMMARHPAPDAAAPGAATPQADAPQPPHQPAGEAPR</sequence>
<dbReference type="Gene3D" id="1.25.40.10">
    <property type="entry name" value="Tetratricopeptide repeat domain"/>
    <property type="match status" value="2"/>
</dbReference>
<organism evidence="5 6">
    <name type="scientific">Candidatus Thiodictyon syntrophicum</name>
    <dbReference type="NCBI Taxonomy" id="1166950"/>
    <lineage>
        <taxon>Bacteria</taxon>
        <taxon>Pseudomonadati</taxon>
        <taxon>Pseudomonadota</taxon>
        <taxon>Gammaproteobacteria</taxon>
        <taxon>Chromatiales</taxon>
        <taxon>Chromatiaceae</taxon>
        <taxon>Thiodictyon</taxon>
    </lineage>
</organism>
<proteinExistence type="predicted"/>
<evidence type="ECO:0000313" key="5">
    <source>
        <dbReference type="EMBL" id="AUB84299.1"/>
    </source>
</evidence>
<keyword evidence="1" id="KW-0677">Repeat</keyword>
<feature type="compositionally biased region" description="Low complexity" evidence="3">
    <location>
        <begin position="46"/>
        <end position="67"/>
    </location>
</feature>
<feature type="chain" id="PRO_5014933844" description="Tetratricopeptide repeat protein" evidence="4">
    <location>
        <begin position="34"/>
        <end position="654"/>
    </location>
</feature>
<dbReference type="SMART" id="SM00028">
    <property type="entry name" value="TPR"/>
    <property type="match status" value="7"/>
</dbReference>
<dbReference type="AlphaFoldDB" id="A0A2K8UFP2"/>
<keyword evidence="6" id="KW-1185">Reference proteome</keyword>
<dbReference type="PANTHER" id="PTHR45586">
    <property type="entry name" value="TPR REPEAT-CONTAINING PROTEIN PA4667"/>
    <property type="match status" value="1"/>
</dbReference>
<feature type="region of interest" description="Disordered" evidence="3">
    <location>
        <begin position="32"/>
        <end position="101"/>
    </location>
</feature>
<gene>
    <name evidence="5" type="ORF">THSYN_27430</name>
</gene>
<evidence type="ECO:0000313" key="6">
    <source>
        <dbReference type="Proteomes" id="UP000232638"/>
    </source>
</evidence>
<dbReference type="Proteomes" id="UP000232638">
    <property type="component" value="Chromosome"/>
</dbReference>
<keyword evidence="4" id="KW-0732">Signal</keyword>
<dbReference type="InterPro" id="IPR011990">
    <property type="entry name" value="TPR-like_helical_dom_sf"/>
</dbReference>
<evidence type="ECO:0000256" key="2">
    <source>
        <dbReference type="ARBA" id="ARBA00022803"/>
    </source>
</evidence>
<dbReference type="Pfam" id="PF13432">
    <property type="entry name" value="TPR_16"/>
    <property type="match status" value="3"/>
</dbReference>
<evidence type="ECO:0008006" key="7">
    <source>
        <dbReference type="Google" id="ProtNLM"/>
    </source>
</evidence>
<dbReference type="KEGG" id="tsy:THSYN_27430"/>
<name>A0A2K8UFP2_9GAMM</name>
<evidence type="ECO:0000256" key="4">
    <source>
        <dbReference type="SAM" id="SignalP"/>
    </source>
</evidence>
<keyword evidence="2" id="KW-0802">TPR repeat</keyword>
<dbReference type="InterPro" id="IPR051012">
    <property type="entry name" value="CellSynth/LPSAsmb/PSIAsmb"/>
</dbReference>
<accession>A0A2K8UFP2</accession>
<dbReference type="EMBL" id="CP020370">
    <property type="protein sequence ID" value="AUB84299.1"/>
    <property type="molecule type" value="Genomic_DNA"/>
</dbReference>
<dbReference type="OrthoDB" id="9766710at2"/>
<dbReference type="RefSeq" id="WP_100921958.1">
    <property type="nucleotide sequence ID" value="NZ_CP020370.1"/>
</dbReference>
<dbReference type="SUPFAM" id="SSF48452">
    <property type="entry name" value="TPR-like"/>
    <property type="match status" value="3"/>
</dbReference>
<feature type="compositionally biased region" description="Low complexity" evidence="3">
    <location>
        <begin position="627"/>
        <end position="641"/>
    </location>
</feature>
<feature type="region of interest" description="Disordered" evidence="3">
    <location>
        <begin position="627"/>
        <end position="654"/>
    </location>
</feature>
<evidence type="ECO:0000256" key="3">
    <source>
        <dbReference type="SAM" id="MobiDB-lite"/>
    </source>
</evidence>
<protein>
    <recommendedName>
        <fullName evidence="7">Tetratricopeptide repeat protein</fullName>
    </recommendedName>
</protein>
<reference evidence="5 6" key="1">
    <citation type="submission" date="2017-03" db="EMBL/GenBank/DDBJ databases">
        <title>Complete genome sequence of Candidatus 'Thiodictyon syntrophicum' sp. nov. strain Cad16T, a photolithoautotroph purple sulfur bacterium isolated from an alpine meromictic lake.</title>
        <authorList>
            <person name="Luedin S.M."/>
            <person name="Pothier J.F."/>
            <person name="Danza F."/>
            <person name="Storelli N."/>
            <person name="Wittwer M."/>
            <person name="Tonolla M."/>
        </authorList>
    </citation>
    <scope>NUCLEOTIDE SEQUENCE [LARGE SCALE GENOMIC DNA]</scope>
    <source>
        <strain evidence="5 6">Cad16T</strain>
    </source>
</reference>
<dbReference type="Pfam" id="PF13181">
    <property type="entry name" value="TPR_8"/>
    <property type="match status" value="1"/>
</dbReference>